<organism evidence="2 3">
    <name type="scientific">candidate division TA06 bacterium B3_TA06</name>
    <dbReference type="NCBI Taxonomy" id="2012487"/>
    <lineage>
        <taxon>Bacteria</taxon>
        <taxon>Bacteria division TA06</taxon>
    </lineage>
</organism>
<reference evidence="2 3" key="1">
    <citation type="submission" date="2017-06" db="EMBL/GenBank/DDBJ databases">
        <title>Novel microbial phyla capable of carbon fixation and sulfur reduction in deep-sea sediments.</title>
        <authorList>
            <person name="Huang J."/>
            <person name="Baker B."/>
            <person name="Wang Y."/>
        </authorList>
    </citation>
    <scope>NUCLEOTIDE SEQUENCE [LARGE SCALE GENOMIC DNA]</scope>
    <source>
        <strain evidence="2">B3_TA06</strain>
    </source>
</reference>
<dbReference type="CDD" id="cd02138">
    <property type="entry name" value="TdsD-like"/>
    <property type="match status" value="1"/>
</dbReference>
<evidence type="ECO:0000313" key="3">
    <source>
        <dbReference type="Proteomes" id="UP000317778"/>
    </source>
</evidence>
<dbReference type="Pfam" id="PF00881">
    <property type="entry name" value="Nitroreductase"/>
    <property type="match status" value="2"/>
</dbReference>
<gene>
    <name evidence="2" type="ORF">CEE36_10880</name>
</gene>
<dbReference type="InterPro" id="IPR050627">
    <property type="entry name" value="Nitroreductase/BluB"/>
</dbReference>
<evidence type="ECO:0000313" key="2">
    <source>
        <dbReference type="EMBL" id="TKJ38007.1"/>
    </source>
</evidence>
<accession>A0A532UT71</accession>
<dbReference type="Gene3D" id="3.40.109.10">
    <property type="entry name" value="NADH Oxidase"/>
    <property type="match status" value="1"/>
</dbReference>
<dbReference type="Proteomes" id="UP000317778">
    <property type="component" value="Unassembled WGS sequence"/>
</dbReference>
<comment type="caution">
    <text evidence="2">The sequence shown here is derived from an EMBL/GenBank/DDBJ whole genome shotgun (WGS) entry which is preliminary data.</text>
</comment>
<dbReference type="InterPro" id="IPR000415">
    <property type="entry name" value="Nitroreductase-like"/>
</dbReference>
<dbReference type="GO" id="GO:0016491">
    <property type="term" value="F:oxidoreductase activity"/>
    <property type="evidence" value="ECO:0007669"/>
    <property type="project" value="InterPro"/>
</dbReference>
<protein>
    <submittedName>
        <fullName evidence="2">Nitroreductase</fullName>
    </submittedName>
</protein>
<evidence type="ECO:0000259" key="1">
    <source>
        <dbReference type="Pfam" id="PF00881"/>
    </source>
</evidence>
<sequence length="190" mass="21372">MDVKEAIEKRRAYRSLEPAEITPEILTELGDAARLSPSCFNNQPWRYVFVYEPDALRAMHEALSRGNEWATEGSMIVVVTAKRNADCVIKDREYYAFDTGMATAFIILRATEMGLVAHPIAGYSPSKTREILGIPDDVDVLALVIVGKKSEEINELLSEDQAKKEKQRPERLGLEKIIHHNRFKVEGQGG</sequence>
<dbReference type="PANTHER" id="PTHR23026:SF100">
    <property type="entry name" value="NITROREDUCTASE"/>
    <property type="match status" value="1"/>
</dbReference>
<feature type="domain" description="Nitroreductase" evidence="1">
    <location>
        <begin position="75"/>
        <end position="148"/>
    </location>
</feature>
<proteinExistence type="predicted"/>
<dbReference type="SUPFAM" id="SSF55469">
    <property type="entry name" value="FMN-dependent nitroreductase-like"/>
    <property type="match status" value="1"/>
</dbReference>
<name>A0A532UT71_UNCT6</name>
<feature type="domain" description="Nitroreductase" evidence="1">
    <location>
        <begin position="7"/>
        <end position="65"/>
    </location>
</feature>
<dbReference type="PANTHER" id="PTHR23026">
    <property type="entry name" value="NADPH NITROREDUCTASE"/>
    <property type="match status" value="1"/>
</dbReference>
<dbReference type="EMBL" id="NJBO01000029">
    <property type="protein sequence ID" value="TKJ38007.1"/>
    <property type="molecule type" value="Genomic_DNA"/>
</dbReference>
<dbReference type="AlphaFoldDB" id="A0A532UT71"/>
<dbReference type="InterPro" id="IPR029479">
    <property type="entry name" value="Nitroreductase"/>
</dbReference>